<dbReference type="Proteomes" id="UP000233469">
    <property type="component" value="Unassembled WGS sequence"/>
</dbReference>
<name>A0A2N1NAQ7_9GLOM</name>
<dbReference type="InterPro" id="IPR027417">
    <property type="entry name" value="P-loop_NTPase"/>
</dbReference>
<dbReference type="InterPro" id="IPR036543">
    <property type="entry name" value="Guanylate-bd_C_sf"/>
</dbReference>
<feature type="coiled-coil region" evidence="2">
    <location>
        <begin position="366"/>
        <end position="422"/>
    </location>
</feature>
<evidence type="ECO:0000256" key="1">
    <source>
        <dbReference type="ARBA" id="ARBA00022801"/>
    </source>
</evidence>
<dbReference type="SUPFAM" id="SSF52540">
    <property type="entry name" value="P-loop containing nucleoside triphosphate hydrolases"/>
    <property type="match status" value="1"/>
</dbReference>
<dbReference type="VEuPathDB" id="FungiDB:RhiirFUN_014029"/>
<keyword evidence="1 4" id="KW-0378">Hydrolase</keyword>
<evidence type="ECO:0000259" key="3">
    <source>
        <dbReference type="Pfam" id="PF02263"/>
    </source>
</evidence>
<evidence type="ECO:0000256" key="2">
    <source>
        <dbReference type="SAM" id="Coils"/>
    </source>
</evidence>
<dbReference type="PANTHER" id="PTHR10751">
    <property type="entry name" value="GUANYLATE BINDING PROTEIN"/>
    <property type="match status" value="1"/>
</dbReference>
<dbReference type="AlphaFoldDB" id="A0A2N1NAQ7"/>
<comment type="caution">
    <text evidence="4">The sequence shown here is derived from an EMBL/GenBank/DDBJ whole genome shotgun (WGS) entry which is preliminary data.</text>
</comment>
<evidence type="ECO:0000313" key="5">
    <source>
        <dbReference type="Proteomes" id="UP000233469"/>
    </source>
</evidence>
<reference evidence="4 5" key="1">
    <citation type="submission" date="2016-04" db="EMBL/GenBank/DDBJ databases">
        <title>Genome analyses suggest a sexual origin of heterokaryosis in a supposedly ancient asexual fungus.</title>
        <authorList>
            <person name="Ropars J."/>
            <person name="Sedzielewska K."/>
            <person name="Noel J."/>
            <person name="Charron P."/>
            <person name="Farinelli L."/>
            <person name="Marton T."/>
            <person name="Kruger M."/>
            <person name="Pelin A."/>
            <person name="Brachmann A."/>
            <person name="Corradi N."/>
        </authorList>
    </citation>
    <scope>NUCLEOTIDE SEQUENCE [LARGE SCALE GENOMIC DNA]</scope>
    <source>
        <strain evidence="4 5">C2</strain>
    </source>
</reference>
<dbReference type="VEuPathDB" id="FungiDB:FUN_016010"/>
<gene>
    <name evidence="4" type="ORF">RhiirC2_829097</name>
</gene>
<protein>
    <submittedName>
        <fullName evidence="4">P-loop containing nucleoside triphosphate hydrolase protein</fullName>
    </submittedName>
</protein>
<dbReference type="EMBL" id="LLXL01000563">
    <property type="protein sequence ID" value="PKK70958.1"/>
    <property type="molecule type" value="Genomic_DNA"/>
</dbReference>
<evidence type="ECO:0000313" key="4">
    <source>
        <dbReference type="EMBL" id="PKK70958.1"/>
    </source>
</evidence>
<proteinExistence type="predicted"/>
<dbReference type="GO" id="GO:0003924">
    <property type="term" value="F:GTPase activity"/>
    <property type="evidence" value="ECO:0007669"/>
    <property type="project" value="InterPro"/>
</dbReference>
<sequence>MQIIKLEFNCFFWHKHKRAIYNQFVKIMSAGNRFGREIEFREGSPIQLLQYVEDNSENGFGKIVLNPAALNILQTIQEPLAIISVVGSYRRGKSWFANVLHGRHDESEQPDGKIIQKRVIVLDSEGIEVPKQDQNWATKLLILCLALSSTFIYNISGIIGKSNIGKLCLMTDLNKFIQEPEEGDFLPRLVILLRDFNLESPESFKDYFLEKLNDVNPEAVKGIKKFFDDFDVYGLPHPGCKRKMLQHMEDAVTDELDEDFVDEVENAVKSIYSQLPLKYIGSSTMKGSAFVKFLNDIVEHMNRSETSSLLSIPSEYESIIQFVAQEAIKEALGIYQEQMDHLLNEEAKLPILWDEFTEIHNNYIATEKYNQKLEQLHNEMLEQQRLNEEDKRKLLEQQQTNFEQIQRETEEANRKLTEELKTAITLRERESH</sequence>
<dbReference type="SUPFAM" id="SSF48340">
    <property type="entry name" value="Interferon-induced guanylate-binding protein 1 (GBP1), C-terminal domain"/>
    <property type="match status" value="1"/>
</dbReference>
<dbReference type="VEuPathDB" id="FungiDB:RhiirA1_503831"/>
<accession>A0A2N1NAQ7</accession>
<feature type="domain" description="Guanylate-binding protein N-terminal" evidence="3">
    <location>
        <begin position="62"/>
        <end position="274"/>
    </location>
</feature>
<dbReference type="InterPro" id="IPR015894">
    <property type="entry name" value="Guanylate-bd_N"/>
</dbReference>
<dbReference type="Gene3D" id="3.40.50.300">
    <property type="entry name" value="P-loop containing nucleotide triphosphate hydrolases"/>
    <property type="match status" value="1"/>
</dbReference>
<organism evidence="4 5">
    <name type="scientific">Rhizophagus irregularis</name>
    <dbReference type="NCBI Taxonomy" id="588596"/>
    <lineage>
        <taxon>Eukaryota</taxon>
        <taxon>Fungi</taxon>
        <taxon>Fungi incertae sedis</taxon>
        <taxon>Mucoromycota</taxon>
        <taxon>Glomeromycotina</taxon>
        <taxon>Glomeromycetes</taxon>
        <taxon>Glomerales</taxon>
        <taxon>Glomeraceae</taxon>
        <taxon>Rhizophagus</taxon>
    </lineage>
</organism>
<keyword evidence="2" id="KW-0175">Coiled coil</keyword>
<dbReference type="Pfam" id="PF02263">
    <property type="entry name" value="GBP"/>
    <property type="match status" value="1"/>
</dbReference>
<dbReference type="GO" id="GO:0005525">
    <property type="term" value="F:GTP binding"/>
    <property type="evidence" value="ECO:0007669"/>
    <property type="project" value="InterPro"/>
</dbReference>
<reference evidence="4 5" key="2">
    <citation type="submission" date="2017-10" db="EMBL/GenBank/DDBJ databases">
        <title>Extensive intraspecific genome diversity in a model arbuscular mycorrhizal fungus.</title>
        <authorList>
            <person name="Chen E.C.H."/>
            <person name="Morin E."/>
            <person name="Baudet D."/>
            <person name="Noel J."/>
            <person name="Ndikumana S."/>
            <person name="Charron P."/>
            <person name="St-Onge C."/>
            <person name="Giorgi J."/>
            <person name="Grigoriev I.V."/>
            <person name="Roux C."/>
            <person name="Martin F.M."/>
            <person name="Corradi N."/>
        </authorList>
    </citation>
    <scope>NUCLEOTIDE SEQUENCE [LARGE SCALE GENOMIC DNA]</scope>
    <source>
        <strain evidence="4 5">C2</strain>
    </source>
</reference>